<dbReference type="OrthoDB" id="2685015at2759"/>
<evidence type="ECO:0000313" key="3">
    <source>
        <dbReference type="Proteomes" id="UP000683000"/>
    </source>
</evidence>
<feature type="region of interest" description="Disordered" evidence="1">
    <location>
        <begin position="343"/>
        <end position="388"/>
    </location>
</feature>
<name>A0A8I2YU53_9AGAM</name>
<evidence type="ECO:0000313" key="2">
    <source>
        <dbReference type="EMBL" id="KAG6379279.1"/>
    </source>
</evidence>
<gene>
    <name evidence="2" type="ORF">JVT61DRAFT_11734</name>
</gene>
<protein>
    <submittedName>
        <fullName evidence="2">Uncharacterized protein</fullName>
    </submittedName>
</protein>
<feature type="compositionally biased region" description="Low complexity" evidence="1">
    <location>
        <begin position="427"/>
        <end position="438"/>
    </location>
</feature>
<proteinExistence type="predicted"/>
<keyword evidence="3" id="KW-1185">Reference proteome</keyword>
<organism evidence="2 3">
    <name type="scientific">Boletus reticuloceps</name>
    <dbReference type="NCBI Taxonomy" id="495285"/>
    <lineage>
        <taxon>Eukaryota</taxon>
        <taxon>Fungi</taxon>
        <taxon>Dikarya</taxon>
        <taxon>Basidiomycota</taxon>
        <taxon>Agaricomycotina</taxon>
        <taxon>Agaricomycetes</taxon>
        <taxon>Agaricomycetidae</taxon>
        <taxon>Boletales</taxon>
        <taxon>Boletineae</taxon>
        <taxon>Boletaceae</taxon>
        <taxon>Boletoideae</taxon>
        <taxon>Boletus</taxon>
    </lineage>
</organism>
<dbReference type="AlphaFoldDB" id="A0A8I2YU53"/>
<accession>A0A8I2YU53</accession>
<dbReference type="Proteomes" id="UP000683000">
    <property type="component" value="Unassembled WGS sequence"/>
</dbReference>
<feature type="region of interest" description="Disordered" evidence="1">
    <location>
        <begin position="400"/>
        <end position="449"/>
    </location>
</feature>
<sequence length="566" mass="62240">MKSKSTATGSKGTKIYWDKGYAYRTDRFIEWCQDNPTKCVKLFSDSTQDAREEGRTRVQLNTAKKNTYMELARYIFEHDAELSAEWLAKPQPFVAATQHRHTALRTRYNEQVKRLGQTGAGLTFDELLRADRTKGLIGEIAHDFPWFSVLHGWWRSNPTYNVAFSTADPDQDFAAQAAVAFKMQPDFPMVGDSASSLLQLTDPLPTSTTPGTSAAAAAATTSATAASTSTLPSHEDVIGGNVDAYLWGLDDIDLSNTLFEDLDMDFNFASPSTFVPSLPTTSSATSLPGMSFPPPPATSFAAPVSATSFTAPLPTTSFPTSLPAASSAAPIHSINPAVISLNNAEGYRPPRPPPLVPSHAETQRTNRATASFFQSGSPSARTTDDSDSDAAAATLIANLNLTKRKTPTPDNSSEETDPKFRFSTDPTTGTSSGLSASKSSHKRARTVASDRFDAQDMSTSIVTTMTAIREQQTAEHRVDRHEKKVAREERLADKKQQRDHEWNMLQQRREHDLLMLTHQKSLADTELRKMEVELEILKHRERANTSGRSHVDSEPERGEGDEFMTQ</sequence>
<reference evidence="2" key="1">
    <citation type="submission" date="2021-03" db="EMBL/GenBank/DDBJ databases">
        <title>Evolutionary innovations through gain and loss of genes in the ectomycorrhizal Boletales.</title>
        <authorList>
            <person name="Wu G."/>
            <person name="Miyauchi S."/>
            <person name="Morin E."/>
            <person name="Yang Z.-L."/>
            <person name="Xu J."/>
            <person name="Martin F.M."/>
        </authorList>
    </citation>
    <scope>NUCLEOTIDE SEQUENCE</scope>
    <source>
        <strain evidence="2">BR01</strain>
    </source>
</reference>
<evidence type="ECO:0000256" key="1">
    <source>
        <dbReference type="SAM" id="MobiDB-lite"/>
    </source>
</evidence>
<feature type="compositionally biased region" description="Basic and acidic residues" evidence="1">
    <location>
        <begin position="549"/>
        <end position="560"/>
    </location>
</feature>
<dbReference type="EMBL" id="JAGFBS010000005">
    <property type="protein sequence ID" value="KAG6379279.1"/>
    <property type="molecule type" value="Genomic_DNA"/>
</dbReference>
<comment type="caution">
    <text evidence="2">The sequence shown here is derived from an EMBL/GenBank/DDBJ whole genome shotgun (WGS) entry which is preliminary data.</text>
</comment>
<feature type="compositionally biased region" description="Polar residues" evidence="1">
    <location>
        <begin position="363"/>
        <end position="378"/>
    </location>
</feature>
<feature type="region of interest" description="Disordered" evidence="1">
    <location>
        <begin position="538"/>
        <end position="566"/>
    </location>
</feature>